<accession>A0A387ARI7</accession>
<name>A0A387ARI7_9LACO</name>
<dbReference type="GO" id="GO:0008483">
    <property type="term" value="F:transaminase activity"/>
    <property type="evidence" value="ECO:0007669"/>
    <property type="project" value="UniProtKB-KW"/>
</dbReference>
<dbReference type="GO" id="GO:0042802">
    <property type="term" value="F:identical protein binding"/>
    <property type="evidence" value="ECO:0007669"/>
    <property type="project" value="TreeGrafter"/>
</dbReference>
<proteinExistence type="inferred from homology"/>
<dbReference type="OrthoDB" id="9807885at2"/>
<sequence>MKNKEILDQEGQTFASASRIKYFDMVIDSGKGAMLKDVEGHEYIDLLASASSTNTGHSHPKVVEAITKQAQKLIQYTPAYFANVPAARLTKRLADLSPIEGPAEVAWGNSGSDANDAVIKFARGYTGRQNVVSFTGAYHGSTYGSMSASAVSLNMSRKMGPLMEGFYKVPYPSPWYRKSYETQDQFIDRMFEEFKLPFETYLPADEVALILVEPIQGDGGIAKAPEKYLQKVYEFAHEHGILFAVDEVNQGMGRTGKWWSIQNFPGIHPDLMSVGKSLASGLPLSAVVGRKEIIESLDAPANVYTTAGNPVTTAAALATFDVIEDEHLLQRSHDLGQEAKEFFDKMKEKYDFIGDVRMYGLDGGIDIVDPRTHQPAVQVATKLIYRMFELGVIMITVRGNVLRFQPPLVITEEQLHRAFDVIEHAMQDEADGNIAFDKNIGWSTD</sequence>
<dbReference type="EMBL" id="CP032626">
    <property type="protein sequence ID" value="AYF92061.1"/>
    <property type="molecule type" value="Genomic_DNA"/>
</dbReference>
<dbReference type="KEGG" id="abom:D7I45_00435"/>
<reference evidence="5 6" key="1">
    <citation type="submission" date="2018-09" db="EMBL/GenBank/DDBJ databases">
        <title>Genome sequencing of strain BHWM-4.</title>
        <authorList>
            <person name="Heo J."/>
            <person name="Kim S.-J."/>
            <person name="Kwon S.-W."/>
        </authorList>
    </citation>
    <scope>NUCLEOTIDE SEQUENCE [LARGE SCALE GENOMIC DNA]</scope>
    <source>
        <strain evidence="5 6">BHWM-4</strain>
    </source>
</reference>
<keyword evidence="5" id="KW-0808">Transferase</keyword>
<comment type="cofactor">
    <cofactor evidence="1">
        <name>pyridoxal 5'-phosphate</name>
        <dbReference type="ChEBI" id="CHEBI:597326"/>
    </cofactor>
</comment>
<gene>
    <name evidence="5" type="ORF">D7I45_00435</name>
</gene>
<evidence type="ECO:0000256" key="3">
    <source>
        <dbReference type="ARBA" id="ARBA00022898"/>
    </source>
</evidence>
<keyword evidence="5" id="KW-0032">Aminotransferase</keyword>
<dbReference type="PANTHER" id="PTHR11986:SF58">
    <property type="entry name" value="LEUCINE_METHIONINE RACEMASE"/>
    <property type="match status" value="1"/>
</dbReference>
<evidence type="ECO:0000313" key="5">
    <source>
        <dbReference type="EMBL" id="AYF92061.1"/>
    </source>
</evidence>
<dbReference type="AlphaFoldDB" id="A0A387ARI7"/>
<dbReference type="Proteomes" id="UP000272003">
    <property type="component" value="Chromosome"/>
</dbReference>
<keyword evidence="3 4" id="KW-0663">Pyridoxal phosphate</keyword>
<evidence type="ECO:0000313" key="6">
    <source>
        <dbReference type="Proteomes" id="UP000272003"/>
    </source>
</evidence>
<dbReference type="InterPro" id="IPR015424">
    <property type="entry name" value="PyrdxlP-dep_Trfase"/>
</dbReference>
<keyword evidence="6" id="KW-1185">Reference proteome</keyword>
<dbReference type="InterPro" id="IPR015422">
    <property type="entry name" value="PyrdxlP-dep_Trfase_small"/>
</dbReference>
<dbReference type="PIRSF" id="PIRSF000521">
    <property type="entry name" value="Transaminase_4ab_Lys_Orn"/>
    <property type="match status" value="1"/>
</dbReference>
<dbReference type="FunFam" id="3.40.640.10:FF:000004">
    <property type="entry name" value="Acetylornithine aminotransferase"/>
    <property type="match status" value="1"/>
</dbReference>
<dbReference type="InterPro" id="IPR005814">
    <property type="entry name" value="Aminotrans_3"/>
</dbReference>
<dbReference type="RefSeq" id="WP_120783835.1">
    <property type="nucleotide sequence ID" value="NZ_CP032626.1"/>
</dbReference>
<dbReference type="PROSITE" id="PS00600">
    <property type="entry name" value="AA_TRANSFER_CLASS_3"/>
    <property type="match status" value="1"/>
</dbReference>
<dbReference type="Pfam" id="PF00202">
    <property type="entry name" value="Aminotran_3"/>
    <property type="match status" value="1"/>
</dbReference>
<dbReference type="SUPFAM" id="SSF53383">
    <property type="entry name" value="PLP-dependent transferases"/>
    <property type="match status" value="1"/>
</dbReference>
<dbReference type="InterPro" id="IPR050103">
    <property type="entry name" value="Class-III_PLP-dep_AT"/>
</dbReference>
<protein>
    <submittedName>
        <fullName evidence="5">Aspartate aminotransferase family protein</fullName>
    </submittedName>
</protein>
<evidence type="ECO:0000256" key="2">
    <source>
        <dbReference type="ARBA" id="ARBA00008954"/>
    </source>
</evidence>
<dbReference type="InterPro" id="IPR015421">
    <property type="entry name" value="PyrdxlP-dep_Trfase_major"/>
</dbReference>
<dbReference type="Gene3D" id="3.90.1150.10">
    <property type="entry name" value="Aspartate Aminotransferase, domain 1"/>
    <property type="match status" value="1"/>
</dbReference>
<dbReference type="PANTHER" id="PTHR11986">
    <property type="entry name" value="AMINOTRANSFERASE CLASS III"/>
    <property type="match status" value="1"/>
</dbReference>
<dbReference type="CDD" id="cd00610">
    <property type="entry name" value="OAT_like"/>
    <property type="match status" value="1"/>
</dbReference>
<dbReference type="NCBIfam" id="NF006368">
    <property type="entry name" value="PRK08593.1"/>
    <property type="match status" value="1"/>
</dbReference>
<organism evidence="5 6">
    <name type="scientific">Apilactobacillus bombintestini</name>
    <dbReference type="NCBI Taxonomy" id="2419772"/>
    <lineage>
        <taxon>Bacteria</taxon>
        <taxon>Bacillati</taxon>
        <taxon>Bacillota</taxon>
        <taxon>Bacilli</taxon>
        <taxon>Lactobacillales</taxon>
        <taxon>Lactobacillaceae</taxon>
        <taxon>Apilactobacillus</taxon>
    </lineage>
</organism>
<dbReference type="InterPro" id="IPR049704">
    <property type="entry name" value="Aminotrans_3_PPA_site"/>
</dbReference>
<comment type="similarity">
    <text evidence="2 4">Belongs to the class-III pyridoxal-phosphate-dependent aminotransferase family.</text>
</comment>
<dbReference type="Gene3D" id="3.40.640.10">
    <property type="entry name" value="Type I PLP-dependent aspartate aminotransferase-like (Major domain)"/>
    <property type="match status" value="1"/>
</dbReference>
<dbReference type="GO" id="GO:0030170">
    <property type="term" value="F:pyridoxal phosphate binding"/>
    <property type="evidence" value="ECO:0007669"/>
    <property type="project" value="InterPro"/>
</dbReference>
<evidence type="ECO:0000256" key="4">
    <source>
        <dbReference type="RuleBase" id="RU003560"/>
    </source>
</evidence>
<evidence type="ECO:0000256" key="1">
    <source>
        <dbReference type="ARBA" id="ARBA00001933"/>
    </source>
</evidence>